<evidence type="ECO:0000256" key="1">
    <source>
        <dbReference type="ARBA" id="ARBA00008591"/>
    </source>
</evidence>
<organism evidence="2">
    <name type="scientific">uncultured Bdellovibrionales bacterium</name>
    <dbReference type="NCBI Taxonomy" id="395355"/>
    <lineage>
        <taxon>Bacteria</taxon>
        <taxon>Pseudomonadati</taxon>
        <taxon>Bdellovibrionota</taxon>
        <taxon>Bdellovibrionia</taxon>
        <taxon>Bdellovibrionales</taxon>
        <taxon>environmental samples</taxon>
    </lineage>
</organism>
<comment type="similarity">
    <text evidence="1">Belongs to the UPF0111 family.</text>
</comment>
<dbReference type="InterPro" id="IPR018445">
    <property type="entry name" value="Put_Phosphate_transp_reg"/>
</dbReference>
<sequence>MFGGFIPKEGRFFDLFKNLSALISEGAVEFRELLAHLDEAEKRVRNIKDIEHKGDEITHTTMDLLHQTFITPLDREDIHELTSTLDDVLDYIDAAAQRVLLYEIKQMPHEGRELAEVCVQATQKVQTAVGHLENLKDPTAIKKICVEINRLENEADHILRAAVAKLFRDENDMKTLIKLKEVYEILETVTDLCEDVANIIDGIVLEYA</sequence>
<dbReference type="SUPFAM" id="SSF109755">
    <property type="entry name" value="PhoU-like"/>
    <property type="match status" value="1"/>
</dbReference>
<dbReference type="PANTHER" id="PTHR37298">
    <property type="entry name" value="UPF0111 PROTEIN YKAA"/>
    <property type="match status" value="1"/>
</dbReference>
<dbReference type="InterPro" id="IPR052912">
    <property type="entry name" value="UPF0111_domain"/>
</dbReference>
<dbReference type="AlphaFoldDB" id="A0A977XLG4"/>
<dbReference type="InterPro" id="IPR038078">
    <property type="entry name" value="PhoU-like_sf"/>
</dbReference>
<accession>A0A977XLG4</accession>
<name>A0A977XLG4_9BACT</name>
<proteinExistence type="inferred from homology"/>
<gene>
    <name evidence="2" type="ORF">tmp_000030</name>
</gene>
<reference evidence="2" key="1">
    <citation type="journal article" date="2022" name="bioRxiv">
        <title>Energy transfer in ubiquitous rhodopsin pumps with xanthophyll antennas.</title>
        <authorList>
            <person name="Chazan A."/>
            <person name="Das I."/>
            <person name="Fujiwara T."/>
            <person name="Murakoshi S."/>
            <person name="Shihoya W."/>
            <person name="Rozenberg A."/>
            <person name="Molina-Marquez A."/>
            <person name="Larom S."/>
            <person name="Pushkarev A."/>
            <person name="Malakar P."/>
            <person name="Ruhman S."/>
            <person name="Hasegawa M."/>
            <person name="Tsukamoto Y."/>
            <person name="Ishizuka T."/>
            <person name="Konno M."/>
            <person name="Nagata T."/>
            <person name="Inoue K."/>
            <person name="Mizuno Y."/>
            <person name="Katayama K."/>
            <person name="Abe-Yoshizumi R."/>
            <person name="Kandori H."/>
            <person name="Leon R.M."/>
            <person name="Yoshizawa S."/>
            <person name="Sheves M."/>
            <person name="Nureki O."/>
            <person name="Beja O."/>
        </authorList>
    </citation>
    <scope>NUCLEOTIDE SEQUENCE</scope>
</reference>
<dbReference type="PANTHER" id="PTHR37298:SF1">
    <property type="entry name" value="UPF0111 PROTEIN YKAA"/>
    <property type="match status" value="1"/>
</dbReference>
<dbReference type="Pfam" id="PF01865">
    <property type="entry name" value="PhoU_div"/>
    <property type="match status" value="1"/>
</dbReference>
<evidence type="ECO:0000313" key="2">
    <source>
        <dbReference type="EMBL" id="UXP70950.1"/>
    </source>
</evidence>
<protein>
    <submittedName>
        <fullName evidence="2">DUF47 family protein</fullName>
    </submittedName>
</protein>
<dbReference type="Gene3D" id="1.20.58.220">
    <property type="entry name" value="Phosphate transport system protein phou homolog 2, domain 2"/>
    <property type="match status" value="1"/>
</dbReference>
<dbReference type="EMBL" id="OP056329">
    <property type="protein sequence ID" value="UXP70950.1"/>
    <property type="molecule type" value="Genomic_DNA"/>
</dbReference>